<gene>
    <name evidence="1" type="ORF">BofuT4_uP041080.1</name>
</gene>
<protein>
    <submittedName>
        <fullName evidence="1">Uncharacterized protein</fullName>
    </submittedName>
</protein>
<sequence length="51" mass="5930">MPREYMAPSGWLSHKIADSLHEVTDSMADWLSPNRKDRKKCAVSFRHCKLV</sequence>
<dbReference type="Proteomes" id="UP000008177">
    <property type="component" value="Unplaced contigs"/>
</dbReference>
<evidence type="ECO:0000313" key="2">
    <source>
        <dbReference type="Proteomes" id="UP000008177"/>
    </source>
</evidence>
<evidence type="ECO:0000313" key="1">
    <source>
        <dbReference type="EMBL" id="CCD46497.1"/>
    </source>
</evidence>
<dbReference type="EMBL" id="FQ790282">
    <property type="protein sequence ID" value="CCD46497.1"/>
    <property type="molecule type" value="Genomic_DNA"/>
</dbReference>
<dbReference type="InParanoid" id="G2Y1F7"/>
<organism evidence="1 2">
    <name type="scientific">Botryotinia fuckeliana (strain T4)</name>
    <name type="common">Noble rot fungus</name>
    <name type="synonym">Botrytis cinerea</name>
    <dbReference type="NCBI Taxonomy" id="999810"/>
    <lineage>
        <taxon>Eukaryota</taxon>
        <taxon>Fungi</taxon>
        <taxon>Dikarya</taxon>
        <taxon>Ascomycota</taxon>
        <taxon>Pezizomycotina</taxon>
        <taxon>Leotiomycetes</taxon>
        <taxon>Helotiales</taxon>
        <taxon>Sclerotiniaceae</taxon>
        <taxon>Botrytis</taxon>
    </lineage>
</organism>
<accession>G2Y1F7</accession>
<proteinExistence type="predicted"/>
<dbReference type="HOGENOM" id="CLU_3106059_0_0_1"/>
<name>G2Y1F7_BOTF4</name>
<dbReference type="AlphaFoldDB" id="G2Y1F7"/>
<reference evidence="2" key="1">
    <citation type="journal article" date="2011" name="PLoS Genet.">
        <title>Genomic analysis of the necrotrophic fungal pathogens Sclerotinia sclerotiorum and Botrytis cinerea.</title>
        <authorList>
            <person name="Amselem J."/>
            <person name="Cuomo C.A."/>
            <person name="van Kan J.A."/>
            <person name="Viaud M."/>
            <person name="Benito E.P."/>
            <person name="Couloux A."/>
            <person name="Coutinho P.M."/>
            <person name="de Vries R.P."/>
            <person name="Dyer P.S."/>
            <person name="Fillinger S."/>
            <person name="Fournier E."/>
            <person name="Gout L."/>
            <person name="Hahn M."/>
            <person name="Kohn L."/>
            <person name="Lapalu N."/>
            <person name="Plummer K.M."/>
            <person name="Pradier J.M."/>
            <person name="Quevillon E."/>
            <person name="Sharon A."/>
            <person name="Simon A."/>
            <person name="ten Have A."/>
            <person name="Tudzynski B."/>
            <person name="Tudzynski P."/>
            <person name="Wincker P."/>
            <person name="Andrew M."/>
            <person name="Anthouard V."/>
            <person name="Beever R.E."/>
            <person name="Beffa R."/>
            <person name="Benoit I."/>
            <person name="Bouzid O."/>
            <person name="Brault B."/>
            <person name="Chen Z."/>
            <person name="Choquer M."/>
            <person name="Collemare J."/>
            <person name="Cotton P."/>
            <person name="Danchin E.G."/>
            <person name="Da Silva C."/>
            <person name="Gautier A."/>
            <person name="Giraud C."/>
            <person name="Giraud T."/>
            <person name="Gonzalez C."/>
            <person name="Grossetete S."/>
            <person name="Guldener U."/>
            <person name="Henrissat B."/>
            <person name="Howlett B.J."/>
            <person name="Kodira C."/>
            <person name="Kretschmer M."/>
            <person name="Lappartient A."/>
            <person name="Leroch M."/>
            <person name="Levis C."/>
            <person name="Mauceli E."/>
            <person name="Neuveglise C."/>
            <person name="Oeser B."/>
            <person name="Pearson M."/>
            <person name="Poulain J."/>
            <person name="Poussereau N."/>
            <person name="Quesneville H."/>
            <person name="Rascle C."/>
            <person name="Schumacher J."/>
            <person name="Segurens B."/>
            <person name="Sexton A."/>
            <person name="Silva E."/>
            <person name="Sirven C."/>
            <person name="Soanes D.M."/>
            <person name="Talbot N.J."/>
            <person name="Templeton M."/>
            <person name="Yandava C."/>
            <person name="Yarden O."/>
            <person name="Zeng Q."/>
            <person name="Rollins J.A."/>
            <person name="Lebrun M.H."/>
            <person name="Dickman M."/>
        </authorList>
    </citation>
    <scope>NUCLEOTIDE SEQUENCE [LARGE SCALE GENOMIC DNA]</scope>
    <source>
        <strain evidence="2">T4</strain>
    </source>
</reference>